<evidence type="ECO:0000313" key="3">
    <source>
        <dbReference type="Proteomes" id="UP001501565"/>
    </source>
</evidence>
<sequence length="340" mass="38956">MRDIPSYLKDSSESALPYRFILISLLLGWTLAVFISYLAINRDSQKATSRQVSNYNLADWVTSTSSKINQARNLTLHLARDYQTVEFLADINEPAEHISNYWDSHIKEAPYIERIGVVEEETNDLFYVGKVEHTPTDFSDIENKLLSYWMQVSLLNNDDVLFNYLSESGHSDQNTQQELFRFTTPIHYEDLRLGHLYIDININELLSVTANELGELSQNVIMLDSLGNYVAESKALNKDWSAKSAFVENIGFYDPELWRAMNAMLSGNHNASSQETYFSKIDVPWYENQIKYFYLVEFKEKALQANVASFASLPILFIWLIGLFGFTLAVSTVKPKSAEA</sequence>
<organism evidence="2 3">
    <name type="scientific">Litoribacillus peritrichatus</name>
    <dbReference type="NCBI Taxonomy" id="718191"/>
    <lineage>
        <taxon>Bacteria</taxon>
        <taxon>Pseudomonadati</taxon>
        <taxon>Pseudomonadota</taxon>
        <taxon>Gammaproteobacteria</taxon>
        <taxon>Oceanospirillales</taxon>
        <taxon>Oceanospirillaceae</taxon>
        <taxon>Litoribacillus</taxon>
    </lineage>
</organism>
<protein>
    <submittedName>
        <fullName evidence="2">Uncharacterized protein</fullName>
    </submittedName>
</protein>
<keyword evidence="1" id="KW-1133">Transmembrane helix</keyword>
<dbReference type="RefSeq" id="WP_344799425.1">
    <property type="nucleotide sequence ID" value="NZ_BAABBN010000007.1"/>
</dbReference>
<keyword evidence="1" id="KW-0812">Transmembrane</keyword>
<dbReference type="Proteomes" id="UP001501565">
    <property type="component" value="Unassembled WGS sequence"/>
</dbReference>
<reference evidence="3" key="1">
    <citation type="journal article" date="2019" name="Int. J. Syst. Evol. Microbiol.">
        <title>The Global Catalogue of Microorganisms (GCM) 10K type strain sequencing project: providing services to taxonomists for standard genome sequencing and annotation.</title>
        <authorList>
            <consortium name="The Broad Institute Genomics Platform"/>
            <consortium name="The Broad Institute Genome Sequencing Center for Infectious Disease"/>
            <person name="Wu L."/>
            <person name="Ma J."/>
        </authorList>
    </citation>
    <scope>NUCLEOTIDE SEQUENCE [LARGE SCALE GENOMIC DNA]</scope>
    <source>
        <strain evidence="3">JCM 17551</strain>
    </source>
</reference>
<keyword evidence="1" id="KW-0472">Membrane</keyword>
<keyword evidence="3" id="KW-1185">Reference proteome</keyword>
<proteinExistence type="predicted"/>
<evidence type="ECO:0000256" key="1">
    <source>
        <dbReference type="SAM" id="Phobius"/>
    </source>
</evidence>
<dbReference type="EMBL" id="BAABBN010000007">
    <property type="protein sequence ID" value="GAA3931539.1"/>
    <property type="molecule type" value="Genomic_DNA"/>
</dbReference>
<feature type="transmembrane region" description="Helical" evidence="1">
    <location>
        <begin position="20"/>
        <end position="40"/>
    </location>
</feature>
<name>A0ABP7MWA9_9GAMM</name>
<accession>A0ABP7MWA9</accession>
<gene>
    <name evidence="2" type="ORF">GCM10022277_30460</name>
</gene>
<feature type="transmembrane region" description="Helical" evidence="1">
    <location>
        <begin position="307"/>
        <end position="330"/>
    </location>
</feature>
<evidence type="ECO:0000313" key="2">
    <source>
        <dbReference type="EMBL" id="GAA3931539.1"/>
    </source>
</evidence>
<comment type="caution">
    <text evidence="2">The sequence shown here is derived from an EMBL/GenBank/DDBJ whole genome shotgun (WGS) entry which is preliminary data.</text>
</comment>